<dbReference type="Pfam" id="PF25917">
    <property type="entry name" value="BSH_RND"/>
    <property type="match status" value="1"/>
</dbReference>
<organism evidence="6 7">
    <name type="scientific">Methylosinus sporium</name>
    <dbReference type="NCBI Taxonomy" id="428"/>
    <lineage>
        <taxon>Bacteria</taxon>
        <taxon>Pseudomonadati</taxon>
        <taxon>Pseudomonadota</taxon>
        <taxon>Alphaproteobacteria</taxon>
        <taxon>Hyphomicrobiales</taxon>
        <taxon>Methylocystaceae</taxon>
        <taxon>Methylosinus</taxon>
    </lineage>
</organism>
<proteinExistence type="inferred from homology"/>
<accession>A0A2U1SSF3</accession>
<dbReference type="Pfam" id="PF25954">
    <property type="entry name" value="Beta-barrel_RND_2"/>
    <property type="match status" value="1"/>
</dbReference>
<dbReference type="Gene3D" id="2.40.50.100">
    <property type="match status" value="1"/>
</dbReference>
<dbReference type="Gene3D" id="2.40.30.170">
    <property type="match status" value="1"/>
</dbReference>
<evidence type="ECO:0000256" key="3">
    <source>
        <dbReference type="SAM" id="SignalP"/>
    </source>
</evidence>
<keyword evidence="2" id="KW-0175">Coiled coil</keyword>
<evidence type="ECO:0000256" key="1">
    <source>
        <dbReference type="ARBA" id="ARBA00009477"/>
    </source>
</evidence>
<feature type="signal peptide" evidence="3">
    <location>
        <begin position="1"/>
        <end position="26"/>
    </location>
</feature>
<keyword evidence="7" id="KW-1185">Reference proteome</keyword>
<dbReference type="AlphaFoldDB" id="A0A2U1SSF3"/>
<evidence type="ECO:0000313" key="6">
    <source>
        <dbReference type="EMBL" id="PWB94525.1"/>
    </source>
</evidence>
<dbReference type="InterPro" id="IPR058625">
    <property type="entry name" value="MdtA-like_BSH"/>
</dbReference>
<feature type="chain" id="PRO_5015707257" evidence="3">
    <location>
        <begin position="27"/>
        <end position="363"/>
    </location>
</feature>
<feature type="coiled-coil region" evidence="2">
    <location>
        <begin position="96"/>
        <end position="161"/>
    </location>
</feature>
<dbReference type="EMBL" id="PUIV01000007">
    <property type="protein sequence ID" value="PWB94525.1"/>
    <property type="molecule type" value="Genomic_DNA"/>
</dbReference>
<evidence type="ECO:0000256" key="2">
    <source>
        <dbReference type="SAM" id="Coils"/>
    </source>
</evidence>
<dbReference type="PANTHER" id="PTHR30469:SF18">
    <property type="entry name" value="RESISTANCE-NODULATION-CELL DIVISION (RND) EFFLUX MEMBRANE FUSION PROTEIN-RELATED"/>
    <property type="match status" value="1"/>
</dbReference>
<protein>
    <submittedName>
        <fullName evidence="6">Efflux RND transporter periplasmic adaptor subunit</fullName>
    </submittedName>
</protein>
<dbReference type="RefSeq" id="WP_108916609.1">
    <property type="nucleotide sequence ID" value="NZ_BGJY01000003.1"/>
</dbReference>
<feature type="domain" description="Multidrug resistance protein MdtA-like barrel-sandwich hybrid" evidence="4">
    <location>
        <begin position="69"/>
        <end position="200"/>
    </location>
</feature>
<evidence type="ECO:0000313" key="7">
    <source>
        <dbReference type="Proteomes" id="UP000245137"/>
    </source>
</evidence>
<name>A0A2U1SSF3_METSR</name>
<dbReference type="PROSITE" id="PS51257">
    <property type="entry name" value="PROKAR_LIPOPROTEIN"/>
    <property type="match status" value="1"/>
</dbReference>
<dbReference type="InterPro" id="IPR006143">
    <property type="entry name" value="RND_pump_MFP"/>
</dbReference>
<dbReference type="GO" id="GO:1990281">
    <property type="term" value="C:efflux pump complex"/>
    <property type="evidence" value="ECO:0007669"/>
    <property type="project" value="TreeGrafter"/>
</dbReference>
<keyword evidence="3" id="KW-0732">Signal</keyword>
<dbReference type="Gene3D" id="1.10.287.470">
    <property type="entry name" value="Helix hairpin bin"/>
    <property type="match status" value="1"/>
</dbReference>
<dbReference type="Gene3D" id="2.40.420.20">
    <property type="match status" value="1"/>
</dbReference>
<evidence type="ECO:0000259" key="4">
    <source>
        <dbReference type="Pfam" id="PF25917"/>
    </source>
</evidence>
<dbReference type="OrthoDB" id="9813967at2"/>
<feature type="domain" description="CusB-like beta-barrel" evidence="5">
    <location>
        <begin position="212"/>
        <end position="283"/>
    </location>
</feature>
<comment type="caution">
    <text evidence="6">The sequence shown here is derived from an EMBL/GenBank/DDBJ whole genome shotgun (WGS) entry which is preliminary data.</text>
</comment>
<reference evidence="6 7" key="1">
    <citation type="journal article" date="2018" name="Appl. Microbiol. Biotechnol.">
        <title>Co-cultivation of the strictly anaerobic methanogen Methanosarcina barkeri with aerobic methanotrophs in an oxygen-limited membrane bioreactor.</title>
        <authorList>
            <person name="In 't Zandt M.H."/>
            <person name="van den Bosch T.J.M."/>
            <person name="Rijkers R."/>
            <person name="van Kessel M.A.H.J."/>
            <person name="Jetten M.S.M."/>
            <person name="Welte C.U."/>
        </authorList>
    </citation>
    <scope>NUCLEOTIDE SEQUENCE [LARGE SCALE GENOMIC DNA]</scope>
    <source>
        <strain evidence="6 7">DSM 17706</strain>
    </source>
</reference>
<dbReference type="Proteomes" id="UP000245137">
    <property type="component" value="Unassembled WGS sequence"/>
</dbReference>
<dbReference type="GO" id="GO:0015562">
    <property type="term" value="F:efflux transmembrane transporter activity"/>
    <property type="evidence" value="ECO:0007669"/>
    <property type="project" value="TreeGrafter"/>
</dbReference>
<evidence type="ECO:0000259" key="5">
    <source>
        <dbReference type="Pfam" id="PF25954"/>
    </source>
</evidence>
<comment type="similarity">
    <text evidence="1">Belongs to the membrane fusion protein (MFP) (TC 8.A.1) family.</text>
</comment>
<dbReference type="SUPFAM" id="SSF111369">
    <property type="entry name" value="HlyD-like secretion proteins"/>
    <property type="match status" value="1"/>
</dbReference>
<dbReference type="NCBIfam" id="TIGR01730">
    <property type="entry name" value="RND_mfp"/>
    <property type="match status" value="1"/>
</dbReference>
<sequence>MKNSRSLLRSASALCVLLFLSACDNSGGRKAEGPARVVLVAPVHYAPRAPTRQFVAAIRPRVETDQSFRVAGKVVRRLVENGQAVKAGDLLAVLDEADLRLQKEQAEAELSAARMALEQAAADERRAQTLRKDGWTAQAALDRQKAQAEEARGRQQRALRAVELAKNALDYASLRADSDGVVTATFIEPGQVVAAGQAAVRVARAGALEAVVALPEAFASVAGAGEASLFLWSDPAKIYRASLRELGASADAATRTFSARYSIVGADEKVGLGMSATLTLAGKDQGVAAALPLAALFDQGSGPSVWKVEEGGKLALVPVSVLRYEAKTALISSGVAEGDRIVVLGAHKLDPGQRVRPVDAETL</sequence>
<dbReference type="PANTHER" id="PTHR30469">
    <property type="entry name" value="MULTIDRUG RESISTANCE PROTEIN MDTA"/>
    <property type="match status" value="1"/>
</dbReference>
<gene>
    <name evidence="6" type="ORF">C5689_07265</name>
</gene>
<dbReference type="InterPro" id="IPR058792">
    <property type="entry name" value="Beta-barrel_RND_2"/>
</dbReference>